<evidence type="ECO:0000313" key="1">
    <source>
        <dbReference type="EMBL" id="KAH7953602.1"/>
    </source>
</evidence>
<evidence type="ECO:0000313" key="2">
    <source>
        <dbReference type="Proteomes" id="UP000821865"/>
    </source>
</evidence>
<sequence>MVGWLGGKGTGAAAKEVKTLGQFVAALRGLTSACTFEDQLDSLLRDRFVCGINNPAMQTRLLELPDLSMDDVVKAAQAMDAATKDAG</sequence>
<organism evidence="1 2">
    <name type="scientific">Dermacentor silvarum</name>
    <name type="common">Tick</name>
    <dbReference type="NCBI Taxonomy" id="543639"/>
    <lineage>
        <taxon>Eukaryota</taxon>
        <taxon>Metazoa</taxon>
        <taxon>Ecdysozoa</taxon>
        <taxon>Arthropoda</taxon>
        <taxon>Chelicerata</taxon>
        <taxon>Arachnida</taxon>
        <taxon>Acari</taxon>
        <taxon>Parasitiformes</taxon>
        <taxon>Ixodida</taxon>
        <taxon>Ixodoidea</taxon>
        <taxon>Ixodidae</taxon>
        <taxon>Rhipicephalinae</taxon>
        <taxon>Dermacentor</taxon>
    </lineage>
</organism>
<dbReference type="EMBL" id="CM023473">
    <property type="protein sequence ID" value="KAH7953602.1"/>
    <property type="molecule type" value="Genomic_DNA"/>
</dbReference>
<gene>
    <name evidence="1" type="ORF">HPB49_010523</name>
</gene>
<proteinExistence type="predicted"/>
<dbReference type="Proteomes" id="UP000821865">
    <property type="component" value="Chromosome 4"/>
</dbReference>
<reference evidence="1" key="1">
    <citation type="submission" date="2020-05" db="EMBL/GenBank/DDBJ databases">
        <title>Large-scale comparative analyses of tick genomes elucidate their genetic diversity and vector capacities.</title>
        <authorList>
            <person name="Jia N."/>
            <person name="Wang J."/>
            <person name="Shi W."/>
            <person name="Du L."/>
            <person name="Sun Y."/>
            <person name="Zhan W."/>
            <person name="Jiang J."/>
            <person name="Wang Q."/>
            <person name="Zhang B."/>
            <person name="Ji P."/>
            <person name="Sakyi L.B."/>
            <person name="Cui X."/>
            <person name="Yuan T."/>
            <person name="Jiang B."/>
            <person name="Yang W."/>
            <person name="Lam T.T.-Y."/>
            <person name="Chang Q."/>
            <person name="Ding S."/>
            <person name="Wang X."/>
            <person name="Zhu J."/>
            <person name="Ruan X."/>
            <person name="Zhao L."/>
            <person name="Wei J."/>
            <person name="Que T."/>
            <person name="Du C."/>
            <person name="Cheng J."/>
            <person name="Dai P."/>
            <person name="Han X."/>
            <person name="Huang E."/>
            <person name="Gao Y."/>
            <person name="Liu J."/>
            <person name="Shao H."/>
            <person name="Ye R."/>
            <person name="Li L."/>
            <person name="Wei W."/>
            <person name="Wang X."/>
            <person name="Wang C."/>
            <person name="Yang T."/>
            <person name="Huo Q."/>
            <person name="Li W."/>
            <person name="Guo W."/>
            <person name="Chen H."/>
            <person name="Zhou L."/>
            <person name="Ni X."/>
            <person name="Tian J."/>
            <person name="Zhou Y."/>
            <person name="Sheng Y."/>
            <person name="Liu T."/>
            <person name="Pan Y."/>
            <person name="Xia L."/>
            <person name="Li J."/>
            <person name="Zhao F."/>
            <person name="Cao W."/>
        </authorList>
    </citation>
    <scope>NUCLEOTIDE SEQUENCE</scope>
    <source>
        <strain evidence="1">Dsil-2018</strain>
    </source>
</reference>
<accession>A0ACB8CX68</accession>
<name>A0ACB8CX68_DERSI</name>
<keyword evidence="2" id="KW-1185">Reference proteome</keyword>
<comment type="caution">
    <text evidence="1">The sequence shown here is derived from an EMBL/GenBank/DDBJ whole genome shotgun (WGS) entry which is preliminary data.</text>
</comment>
<protein>
    <submittedName>
        <fullName evidence="1">Uncharacterized protein</fullName>
    </submittedName>
</protein>